<dbReference type="PANTHER" id="PTHR43194:SF2">
    <property type="entry name" value="PEROXISOMAL MEMBRANE PROTEIN LPX1"/>
    <property type="match status" value="1"/>
</dbReference>
<dbReference type="PRINTS" id="PR00111">
    <property type="entry name" value="ABHYDROLASE"/>
</dbReference>
<accession>A0ABS1JST5</accession>
<evidence type="ECO:0000259" key="1">
    <source>
        <dbReference type="Pfam" id="PF12697"/>
    </source>
</evidence>
<dbReference type="InterPro" id="IPR000073">
    <property type="entry name" value="AB_hydrolase_1"/>
</dbReference>
<protein>
    <submittedName>
        <fullName evidence="2">Alpha/beta fold hydrolase</fullName>
    </submittedName>
</protein>
<evidence type="ECO:0000313" key="3">
    <source>
        <dbReference type="Proteomes" id="UP000622707"/>
    </source>
</evidence>
<dbReference type="PANTHER" id="PTHR43194">
    <property type="entry name" value="HYDROLASE ALPHA/BETA FOLD FAMILY"/>
    <property type="match status" value="1"/>
</dbReference>
<dbReference type="GO" id="GO:0016787">
    <property type="term" value="F:hydrolase activity"/>
    <property type="evidence" value="ECO:0007669"/>
    <property type="project" value="UniProtKB-KW"/>
</dbReference>
<proteinExistence type="predicted"/>
<dbReference type="Proteomes" id="UP000622707">
    <property type="component" value="Unassembled WGS sequence"/>
</dbReference>
<dbReference type="SUPFAM" id="SSF53474">
    <property type="entry name" value="alpha/beta-Hydrolases"/>
    <property type="match status" value="1"/>
</dbReference>
<dbReference type="InterPro" id="IPR050228">
    <property type="entry name" value="Carboxylesterase_BioH"/>
</dbReference>
<sequence>MSPTPQAPLGEELRIAVGDETVTARVLGAGRPIVLVHSLLADRTSFEPLATLLAATHRVFMLDLPGFGGSHPVTGGLEAVADRTADAIRGLRLEQSPILLGNGYGGFVALLTAIRHPAIAARLVLADCGAAFSEPGRQAFRNMSAAAAAKGLAAISGVAMRRLFAPAFQDAHPELIEQRRARFVAVHPETFHAACEALASLDLRAQARGVHLPALVLVGEQDEATPPEMARELAELLPQARFVLLPGCAHVPQLQAPQQFLAAIADFIGR</sequence>
<name>A0ABS1JST5_9BURK</name>
<keyword evidence="3" id="KW-1185">Reference proteome</keyword>
<dbReference type="Gene3D" id="3.40.50.1820">
    <property type="entry name" value="alpha/beta hydrolase"/>
    <property type="match status" value="1"/>
</dbReference>
<reference evidence="2 3" key="1">
    <citation type="journal article" date="2017" name="Int. J. Syst. Evol. Microbiol.">
        <title>Ramlibacter alkalitolerans sp. nov., alkali-tolerant bacterium isolated from soil of ginseng.</title>
        <authorList>
            <person name="Lee D.H."/>
            <person name="Cha C.J."/>
        </authorList>
    </citation>
    <scope>NUCLEOTIDE SEQUENCE [LARGE SCALE GENOMIC DNA]</scope>
    <source>
        <strain evidence="2 3">KACC 19305</strain>
    </source>
</reference>
<keyword evidence="2" id="KW-0378">Hydrolase</keyword>
<dbReference type="EMBL" id="JAEQND010000011">
    <property type="protein sequence ID" value="MBL0427287.1"/>
    <property type="molecule type" value="Genomic_DNA"/>
</dbReference>
<gene>
    <name evidence="2" type="ORF">JI746_19395</name>
</gene>
<evidence type="ECO:0000313" key="2">
    <source>
        <dbReference type="EMBL" id="MBL0427287.1"/>
    </source>
</evidence>
<comment type="caution">
    <text evidence="2">The sequence shown here is derived from an EMBL/GenBank/DDBJ whole genome shotgun (WGS) entry which is preliminary data.</text>
</comment>
<organism evidence="2 3">
    <name type="scientific">Ramlibacter alkalitolerans</name>
    <dbReference type="NCBI Taxonomy" id="2039631"/>
    <lineage>
        <taxon>Bacteria</taxon>
        <taxon>Pseudomonadati</taxon>
        <taxon>Pseudomonadota</taxon>
        <taxon>Betaproteobacteria</taxon>
        <taxon>Burkholderiales</taxon>
        <taxon>Comamonadaceae</taxon>
        <taxon>Ramlibacter</taxon>
    </lineage>
</organism>
<dbReference type="Pfam" id="PF12697">
    <property type="entry name" value="Abhydrolase_6"/>
    <property type="match status" value="1"/>
</dbReference>
<dbReference type="InterPro" id="IPR029058">
    <property type="entry name" value="AB_hydrolase_fold"/>
</dbReference>
<feature type="domain" description="AB hydrolase-1" evidence="1">
    <location>
        <begin position="33"/>
        <end position="263"/>
    </location>
</feature>
<dbReference type="RefSeq" id="WP_201691919.1">
    <property type="nucleotide sequence ID" value="NZ_JAEQND010000011.1"/>
</dbReference>